<reference evidence="2" key="1">
    <citation type="submission" date="2021-03" db="EMBL/GenBank/DDBJ databases">
        <authorList>
            <person name="Tran Van P."/>
        </authorList>
    </citation>
    <scope>NUCLEOTIDE SEQUENCE</scope>
</reference>
<keyword evidence="3" id="KW-1185">Reference proteome</keyword>
<evidence type="ECO:0000313" key="3">
    <source>
        <dbReference type="Proteomes" id="UP001153148"/>
    </source>
</evidence>
<feature type="region of interest" description="Disordered" evidence="1">
    <location>
        <begin position="1"/>
        <end position="41"/>
    </location>
</feature>
<evidence type="ECO:0000256" key="1">
    <source>
        <dbReference type="SAM" id="MobiDB-lite"/>
    </source>
</evidence>
<protein>
    <submittedName>
        <fullName evidence="2">Uncharacterized protein</fullName>
    </submittedName>
</protein>
<organism evidence="2 3">
    <name type="scientific">Timema podura</name>
    <name type="common">Walking stick</name>
    <dbReference type="NCBI Taxonomy" id="61482"/>
    <lineage>
        <taxon>Eukaryota</taxon>
        <taxon>Metazoa</taxon>
        <taxon>Ecdysozoa</taxon>
        <taxon>Arthropoda</taxon>
        <taxon>Hexapoda</taxon>
        <taxon>Insecta</taxon>
        <taxon>Pterygota</taxon>
        <taxon>Neoptera</taxon>
        <taxon>Polyneoptera</taxon>
        <taxon>Phasmatodea</taxon>
        <taxon>Timematodea</taxon>
        <taxon>Timematoidea</taxon>
        <taxon>Timematidae</taxon>
        <taxon>Timema</taxon>
    </lineage>
</organism>
<comment type="caution">
    <text evidence="2">The sequence shown here is derived from an EMBL/GenBank/DDBJ whole genome shotgun (WGS) entry which is preliminary data.</text>
</comment>
<dbReference type="EMBL" id="CAJPIN010077616">
    <property type="protein sequence ID" value="CAG2067905.1"/>
    <property type="molecule type" value="Genomic_DNA"/>
</dbReference>
<proteinExistence type="predicted"/>
<gene>
    <name evidence="2" type="ORF">TPAB3V08_LOCUS14848</name>
</gene>
<name>A0ABN7PNY6_TIMPD</name>
<evidence type="ECO:0000313" key="2">
    <source>
        <dbReference type="EMBL" id="CAG2067905.1"/>
    </source>
</evidence>
<sequence length="57" mass="6485">MMALSPTRDWSIKWPQRSTRRSTSRKAAAPPTPSMSTRSSWCLEFHSMDTTPESINS</sequence>
<accession>A0ABN7PNY6</accession>
<dbReference type="Proteomes" id="UP001153148">
    <property type="component" value="Unassembled WGS sequence"/>
</dbReference>